<keyword evidence="1" id="KW-1133">Transmembrane helix</keyword>
<proteinExistence type="predicted"/>
<evidence type="ECO:0000313" key="2">
    <source>
        <dbReference type="EMBL" id="GIX77931.1"/>
    </source>
</evidence>
<keyword evidence="1" id="KW-0812">Transmembrane</keyword>
<evidence type="ECO:0000313" key="3">
    <source>
        <dbReference type="Proteomes" id="UP001054837"/>
    </source>
</evidence>
<dbReference type="Proteomes" id="UP001054837">
    <property type="component" value="Unassembled WGS sequence"/>
</dbReference>
<evidence type="ECO:0000256" key="1">
    <source>
        <dbReference type="SAM" id="Phobius"/>
    </source>
</evidence>
<dbReference type="EMBL" id="BPLQ01001058">
    <property type="protein sequence ID" value="GIX77931.1"/>
    <property type="molecule type" value="Genomic_DNA"/>
</dbReference>
<reference evidence="2 3" key="1">
    <citation type="submission" date="2021-06" db="EMBL/GenBank/DDBJ databases">
        <title>Caerostris darwini draft genome.</title>
        <authorList>
            <person name="Kono N."/>
            <person name="Arakawa K."/>
        </authorList>
    </citation>
    <scope>NUCLEOTIDE SEQUENCE [LARGE SCALE GENOMIC DNA]</scope>
</reference>
<protein>
    <submittedName>
        <fullName evidence="2">Uncharacterized protein</fullName>
    </submittedName>
</protein>
<keyword evidence="3" id="KW-1185">Reference proteome</keyword>
<name>A0AAV4N1E6_9ARAC</name>
<organism evidence="2 3">
    <name type="scientific">Caerostris darwini</name>
    <dbReference type="NCBI Taxonomy" id="1538125"/>
    <lineage>
        <taxon>Eukaryota</taxon>
        <taxon>Metazoa</taxon>
        <taxon>Ecdysozoa</taxon>
        <taxon>Arthropoda</taxon>
        <taxon>Chelicerata</taxon>
        <taxon>Arachnida</taxon>
        <taxon>Araneae</taxon>
        <taxon>Araneomorphae</taxon>
        <taxon>Entelegynae</taxon>
        <taxon>Araneoidea</taxon>
        <taxon>Araneidae</taxon>
        <taxon>Caerostris</taxon>
    </lineage>
</organism>
<gene>
    <name evidence="2" type="ORF">CDAR_373421</name>
</gene>
<feature type="transmembrane region" description="Helical" evidence="1">
    <location>
        <begin position="93"/>
        <end position="113"/>
    </location>
</feature>
<accession>A0AAV4N1E6</accession>
<dbReference type="AlphaFoldDB" id="A0AAV4N1E6"/>
<sequence length="119" mass="13514">MAKENGLQNSRLKVTGDLRALSSYMWQKADFTFCLAIGFRVNDSYSEANATPILRCEMHFSSRLCFCLPGVEGLLNPQRRNGRGSIILFDKKVLGYGGMRFANIVLEVLYYFVSMAFYC</sequence>
<comment type="caution">
    <text evidence="2">The sequence shown here is derived from an EMBL/GenBank/DDBJ whole genome shotgun (WGS) entry which is preliminary data.</text>
</comment>
<keyword evidence="1" id="KW-0472">Membrane</keyword>